<dbReference type="GO" id="GO:0004553">
    <property type="term" value="F:hydrolase activity, hydrolyzing O-glycosyl compounds"/>
    <property type="evidence" value="ECO:0007669"/>
    <property type="project" value="InterPro"/>
</dbReference>
<evidence type="ECO:0000256" key="2">
    <source>
        <dbReference type="ARBA" id="ARBA00022801"/>
    </source>
</evidence>
<feature type="chain" id="PRO_5043982584" evidence="7">
    <location>
        <begin position="24"/>
        <end position="531"/>
    </location>
</feature>
<keyword evidence="4 6" id="KW-0326">Glycosidase</keyword>
<feature type="signal peptide" evidence="7">
    <location>
        <begin position="1"/>
        <end position="23"/>
    </location>
</feature>
<dbReference type="PANTHER" id="PTHR43772">
    <property type="entry name" value="ENDO-1,4-BETA-XYLANASE"/>
    <property type="match status" value="1"/>
</dbReference>
<evidence type="ECO:0000313" key="9">
    <source>
        <dbReference type="Proteomes" id="UP001322277"/>
    </source>
</evidence>
<organism evidence="8 9">
    <name type="scientific">Colletotrichum destructivum</name>
    <dbReference type="NCBI Taxonomy" id="34406"/>
    <lineage>
        <taxon>Eukaryota</taxon>
        <taxon>Fungi</taxon>
        <taxon>Dikarya</taxon>
        <taxon>Ascomycota</taxon>
        <taxon>Pezizomycotina</taxon>
        <taxon>Sordariomycetes</taxon>
        <taxon>Hypocreomycetidae</taxon>
        <taxon>Glomerellales</taxon>
        <taxon>Glomerellaceae</taxon>
        <taxon>Colletotrichum</taxon>
        <taxon>Colletotrichum destructivum species complex</taxon>
    </lineage>
</organism>
<dbReference type="InterPro" id="IPR023296">
    <property type="entry name" value="Glyco_hydro_beta-prop_sf"/>
</dbReference>
<dbReference type="Proteomes" id="UP001322277">
    <property type="component" value="Chromosome 1"/>
</dbReference>
<gene>
    <name evidence="8" type="ORF">CDEST_00391</name>
</gene>
<dbReference type="Gene3D" id="2.60.120.260">
    <property type="entry name" value="Galactose-binding domain-like"/>
    <property type="match status" value="1"/>
</dbReference>
<dbReference type="InterPro" id="IPR052176">
    <property type="entry name" value="Glycosyl_Hydrlase_43_Enz"/>
</dbReference>
<keyword evidence="9" id="KW-1185">Reference proteome</keyword>
<dbReference type="PANTHER" id="PTHR43772:SF2">
    <property type="entry name" value="PUTATIVE (AFU_ORTHOLOGUE AFUA_2G04480)-RELATED"/>
    <property type="match status" value="1"/>
</dbReference>
<dbReference type="CDD" id="cd08990">
    <property type="entry name" value="GH43_AXH_like"/>
    <property type="match status" value="1"/>
</dbReference>
<keyword evidence="7" id="KW-0732">Signal</keyword>
<sequence length="531" mass="56103">MFNSITMLWAILAASLLAQPLNAAGPVPVRRQTTNTDAPTTFKSAGNPILADGSVFSADPAPLVVNDTLYILAGRDEAGPEVNGFVMNEWQIFESKNPDPAGADWTLHRNVAEPQSIFSWAREGTAYASQIVQGPDGRFYLYAPVTQKSATAASDPFAIGVAVSDSPLGPFADAHPAGPIISQTVPAPGNDIQNIDPTVLVDDGRVFIYFGTFGALKGYELEPDMVTVKGAVVDVTTLTGFFEAPWILKREGTYYMLYAANNAGADSPCTPTSYHACLAYGTAEDPLGPWTFRGVFLDIVSSTTSHPGVYRLANGDWGLAYHTRDAEGGTHFRRSVAIDKLTWDDSAAPPAINKVVQTKRPGPVTEPTRNVAPAAVASSAGETPIQYWIRSVNDGRVEAAPLPPDYWSSYAAERSPETSTLTLTWDAPVELNGVAVAFFADQPAGSNVGVAPPASWHIEYRDDDGGGAWSAVSAAASSFPTEATDSPTEVGFATVSTTALRAVLTASGRGGQFAGVAVKEFFAFAPTAPES</sequence>
<evidence type="ECO:0000256" key="7">
    <source>
        <dbReference type="SAM" id="SignalP"/>
    </source>
</evidence>
<protein>
    <submittedName>
        <fullName evidence="8">Glycoside hydrolase, family 43</fullName>
    </submittedName>
</protein>
<evidence type="ECO:0000256" key="4">
    <source>
        <dbReference type="ARBA" id="ARBA00023295"/>
    </source>
</evidence>
<dbReference type="RefSeq" id="XP_062772601.1">
    <property type="nucleotide sequence ID" value="XM_062916550.1"/>
</dbReference>
<reference evidence="9" key="1">
    <citation type="journal article" date="2023" name="bioRxiv">
        <title>Complete genome of the Medicago anthracnose fungus, Colletotrichum destructivum, reveals a mini-chromosome-like region within a core chromosome.</title>
        <authorList>
            <person name="Lapalu N."/>
            <person name="Simon A."/>
            <person name="Lu A."/>
            <person name="Plaumann P.-L."/>
            <person name="Amselem J."/>
            <person name="Pigne S."/>
            <person name="Auger A."/>
            <person name="Koch C."/>
            <person name="Dallery J.-F."/>
            <person name="O'Connell R.J."/>
        </authorList>
    </citation>
    <scope>NUCLEOTIDE SEQUENCE [LARGE SCALE GENOMIC DNA]</scope>
    <source>
        <strain evidence="9">CBS 520.97</strain>
    </source>
</reference>
<keyword evidence="3" id="KW-0119">Carbohydrate metabolism</keyword>
<proteinExistence type="inferred from homology"/>
<evidence type="ECO:0000313" key="8">
    <source>
        <dbReference type="EMBL" id="WQF75377.1"/>
    </source>
</evidence>
<dbReference type="Pfam" id="PF04616">
    <property type="entry name" value="Glyco_hydro_43"/>
    <property type="match status" value="1"/>
</dbReference>
<dbReference type="InterPro" id="IPR006710">
    <property type="entry name" value="Glyco_hydro_43"/>
</dbReference>
<evidence type="ECO:0000256" key="1">
    <source>
        <dbReference type="ARBA" id="ARBA00009865"/>
    </source>
</evidence>
<evidence type="ECO:0000256" key="5">
    <source>
        <dbReference type="PIRSR" id="PIRSR606710-2"/>
    </source>
</evidence>
<dbReference type="SUPFAM" id="SSF75005">
    <property type="entry name" value="Arabinanase/levansucrase/invertase"/>
    <property type="match status" value="1"/>
</dbReference>
<dbReference type="GO" id="GO:0005975">
    <property type="term" value="P:carbohydrate metabolic process"/>
    <property type="evidence" value="ECO:0007669"/>
    <property type="project" value="InterPro"/>
</dbReference>
<dbReference type="EMBL" id="CP137305">
    <property type="protein sequence ID" value="WQF75377.1"/>
    <property type="molecule type" value="Genomic_DNA"/>
</dbReference>
<dbReference type="KEGG" id="cdet:87936894"/>
<evidence type="ECO:0000256" key="3">
    <source>
        <dbReference type="ARBA" id="ARBA00023277"/>
    </source>
</evidence>
<evidence type="ECO:0000256" key="6">
    <source>
        <dbReference type="RuleBase" id="RU361187"/>
    </source>
</evidence>
<dbReference type="AlphaFoldDB" id="A0AAX4HX85"/>
<dbReference type="Gene3D" id="2.115.10.20">
    <property type="entry name" value="Glycosyl hydrolase domain, family 43"/>
    <property type="match status" value="1"/>
</dbReference>
<name>A0AAX4HX85_9PEZI</name>
<dbReference type="GeneID" id="87936894"/>
<keyword evidence="2 6" id="KW-0378">Hydrolase</keyword>
<comment type="similarity">
    <text evidence="1 6">Belongs to the glycosyl hydrolase 43 family.</text>
</comment>
<accession>A0AAX4HX85</accession>
<feature type="site" description="Important for catalytic activity, responsible for pKa modulation of the active site Glu and correct orientation of both the proton donor and substrate" evidence="5">
    <location>
        <position position="196"/>
    </location>
</feature>